<dbReference type="EMBL" id="KE504264">
    <property type="protein sequence ID" value="EPS93627.1"/>
    <property type="molecule type" value="Genomic_DNA"/>
</dbReference>
<name>S8DLR1_FOMSC</name>
<feature type="non-terminal residue" evidence="1">
    <location>
        <position position="85"/>
    </location>
</feature>
<proteinExistence type="predicted"/>
<dbReference type="InParanoid" id="S8DLR1"/>
<evidence type="ECO:0000313" key="2">
    <source>
        <dbReference type="Proteomes" id="UP000015241"/>
    </source>
</evidence>
<sequence length="85" mass="9850">VLIQIETVKFALDWQAHLAADGGRKVISTFYRSAFMQDPEFTHHFVSLTEDAAKAKLSQLSRDFAKWRNRTGPLVSARNRRLRLY</sequence>
<dbReference type="OrthoDB" id="2803878at2759"/>
<accession>S8DLR1</accession>
<dbReference type="Proteomes" id="UP000015241">
    <property type="component" value="Unassembled WGS sequence"/>
</dbReference>
<organism evidence="1 2">
    <name type="scientific">Fomitopsis schrenkii</name>
    <name type="common">Brown rot fungus</name>
    <dbReference type="NCBI Taxonomy" id="2126942"/>
    <lineage>
        <taxon>Eukaryota</taxon>
        <taxon>Fungi</taxon>
        <taxon>Dikarya</taxon>
        <taxon>Basidiomycota</taxon>
        <taxon>Agaricomycotina</taxon>
        <taxon>Agaricomycetes</taxon>
        <taxon>Polyporales</taxon>
        <taxon>Fomitopsis</taxon>
    </lineage>
</organism>
<feature type="non-terminal residue" evidence="1">
    <location>
        <position position="1"/>
    </location>
</feature>
<dbReference type="AlphaFoldDB" id="S8DLR1"/>
<dbReference type="HOGENOM" id="CLU_2518610_0_0_1"/>
<protein>
    <submittedName>
        <fullName evidence="1">Uncharacterized protein</fullName>
    </submittedName>
</protein>
<keyword evidence="2" id="KW-1185">Reference proteome</keyword>
<evidence type="ECO:0000313" key="1">
    <source>
        <dbReference type="EMBL" id="EPS93627.1"/>
    </source>
</evidence>
<gene>
    <name evidence="1" type="ORF">FOMPIDRAFT_1079522</name>
</gene>
<reference evidence="1 2" key="1">
    <citation type="journal article" date="2012" name="Science">
        <title>The Paleozoic origin of enzymatic lignin decomposition reconstructed from 31 fungal genomes.</title>
        <authorList>
            <person name="Floudas D."/>
            <person name="Binder M."/>
            <person name="Riley R."/>
            <person name="Barry K."/>
            <person name="Blanchette R.A."/>
            <person name="Henrissat B."/>
            <person name="Martinez A.T."/>
            <person name="Otillar R."/>
            <person name="Spatafora J.W."/>
            <person name="Yadav J.S."/>
            <person name="Aerts A."/>
            <person name="Benoit I."/>
            <person name="Boyd A."/>
            <person name="Carlson A."/>
            <person name="Copeland A."/>
            <person name="Coutinho P.M."/>
            <person name="de Vries R.P."/>
            <person name="Ferreira P."/>
            <person name="Findley K."/>
            <person name="Foster B."/>
            <person name="Gaskell J."/>
            <person name="Glotzer D."/>
            <person name="Gorecki P."/>
            <person name="Heitman J."/>
            <person name="Hesse C."/>
            <person name="Hori C."/>
            <person name="Igarashi K."/>
            <person name="Jurgens J.A."/>
            <person name="Kallen N."/>
            <person name="Kersten P."/>
            <person name="Kohler A."/>
            <person name="Kuees U."/>
            <person name="Kumar T.K.A."/>
            <person name="Kuo A."/>
            <person name="LaButti K."/>
            <person name="Larrondo L.F."/>
            <person name="Lindquist E."/>
            <person name="Ling A."/>
            <person name="Lombard V."/>
            <person name="Lucas S."/>
            <person name="Lundell T."/>
            <person name="Martin R."/>
            <person name="McLaughlin D.J."/>
            <person name="Morgenstern I."/>
            <person name="Morin E."/>
            <person name="Murat C."/>
            <person name="Nagy L.G."/>
            <person name="Nolan M."/>
            <person name="Ohm R.A."/>
            <person name="Patyshakuliyeva A."/>
            <person name="Rokas A."/>
            <person name="Ruiz-Duenas F.J."/>
            <person name="Sabat G."/>
            <person name="Salamov A."/>
            <person name="Samejima M."/>
            <person name="Schmutz J."/>
            <person name="Slot J.C."/>
            <person name="St John F."/>
            <person name="Stenlid J."/>
            <person name="Sun H."/>
            <person name="Sun S."/>
            <person name="Syed K."/>
            <person name="Tsang A."/>
            <person name="Wiebenga A."/>
            <person name="Young D."/>
            <person name="Pisabarro A."/>
            <person name="Eastwood D.C."/>
            <person name="Martin F."/>
            <person name="Cullen D."/>
            <person name="Grigoriev I.V."/>
            <person name="Hibbett D.S."/>
        </authorList>
    </citation>
    <scope>NUCLEOTIDE SEQUENCE</scope>
    <source>
        <strain evidence="2">FP-58527</strain>
    </source>
</reference>